<keyword evidence="2" id="KW-0732">Signal</keyword>
<dbReference type="AlphaFoldDB" id="A0A8T0WW65"/>
<comment type="caution">
    <text evidence="3">The sequence shown here is derived from an EMBL/GenBank/DDBJ whole genome shotgun (WGS) entry which is preliminary data.</text>
</comment>
<name>A0A8T0WW65_PANVG</name>
<dbReference type="Proteomes" id="UP000823388">
    <property type="component" value="Chromosome 1N"/>
</dbReference>
<gene>
    <name evidence="3" type="ORF">PVAP13_1NG147200</name>
</gene>
<evidence type="ECO:0000313" key="4">
    <source>
        <dbReference type="Proteomes" id="UP000823388"/>
    </source>
</evidence>
<sequence length="87" mass="9019">MKLSEAVKKLMACLCIFFLVVASSSSVPISDRCPVQCQPPEDAAAMVVGQASSAAGMMTTTAAAADQPEVFESSKRLSPGGPNPQHH</sequence>
<proteinExistence type="predicted"/>
<accession>A0A8T0WW65</accession>
<keyword evidence="4" id="KW-1185">Reference proteome</keyword>
<protein>
    <submittedName>
        <fullName evidence="3">Uncharacterized protein</fullName>
    </submittedName>
</protein>
<feature type="chain" id="PRO_5035733648" evidence="2">
    <location>
        <begin position="27"/>
        <end position="87"/>
    </location>
</feature>
<evidence type="ECO:0000313" key="3">
    <source>
        <dbReference type="EMBL" id="KAG2649886.1"/>
    </source>
</evidence>
<feature type="region of interest" description="Disordered" evidence="1">
    <location>
        <begin position="59"/>
        <end position="87"/>
    </location>
</feature>
<dbReference type="EMBL" id="CM029038">
    <property type="protein sequence ID" value="KAG2649886.1"/>
    <property type="molecule type" value="Genomic_DNA"/>
</dbReference>
<evidence type="ECO:0000256" key="1">
    <source>
        <dbReference type="SAM" id="MobiDB-lite"/>
    </source>
</evidence>
<reference evidence="3" key="1">
    <citation type="submission" date="2020-05" db="EMBL/GenBank/DDBJ databases">
        <title>WGS assembly of Panicum virgatum.</title>
        <authorList>
            <person name="Lovell J.T."/>
            <person name="Jenkins J."/>
            <person name="Shu S."/>
            <person name="Juenger T.E."/>
            <person name="Schmutz J."/>
        </authorList>
    </citation>
    <scope>NUCLEOTIDE SEQUENCE</scope>
    <source>
        <strain evidence="3">AP13</strain>
    </source>
</reference>
<feature type="signal peptide" evidence="2">
    <location>
        <begin position="1"/>
        <end position="26"/>
    </location>
</feature>
<evidence type="ECO:0000256" key="2">
    <source>
        <dbReference type="SAM" id="SignalP"/>
    </source>
</evidence>
<organism evidence="3 4">
    <name type="scientific">Panicum virgatum</name>
    <name type="common">Blackwell switchgrass</name>
    <dbReference type="NCBI Taxonomy" id="38727"/>
    <lineage>
        <taxon>Eukaryota</taxon>
        <taxon>Viridiplantae</taxon>
        <taxon>Streptophyta</taxon>
        <taxon>Embryophyta</taxon>
        <taxon>Tracheophyta</taxon>
        <taxon>Spermatophyta</taxon>
        <taxon>Magnoliopsida</taxon>
        <taxon>Liliopsida</taxon>
        <taxon>Poales</taxon>
        <taxon>Poaceae</taxon>
        <taxon>PACMAD clade</taxon>
        <taxon>Panicoideae</taxon>
        <taxon>Panicodae</taxon>
        <taxon>Paniceae</taxon>
        <taxon>Panicinae</taxon>
        <taxon>Panicum</taxon>
        <taxon>Panicum sect. Hiantes</taxon>
    </lineage>
</organism>